<dbReference type="Proteomes" id="UP000233517">
    <property type="component" value="Unassembled WGS sequence"/>
</dbReference>
<dbReference type="CDD" id="cd03221">
    <property type="entry name" value="ABCF_EF-3"/>
    <property type="match status" value="1"/>
</dbReference>
<dbReference type="InterPro" id="IPR003593">
    <property type="entry name" value="AAA+_ATPase"/>
</dbReference>
<sequence>MSEEVILRFNEVSFEYIHKKPILDEASFSIRRGSKVTLMGQNGAGKSTIFGLIKGDLKSKSGLVSITGGATVGTASQTIAREDLALNVEDYFSKAFAIVPGNIKSRISKVLEAVNFNVPLEKIVGDLSGGQQARLLLAYALIQNPDILLLDEPTNNLDQDGIDHLINFLIMHDKTVVVISHDADFLNCFTEGVIYLDVFTKKTELYVGDYYSVVEEISRRVEREIMKNAQLEKKIKDRKEKVNFFANKGGKMRKLAQKMKEETEDLEENKVDVRREDKTIRKFEIPNQEKLSGNIVTISKVRIIKNHEPVFKNIDKVLGKKDRLLITGPNGIGKSTLLRSLVFKTQEGLDILPGVKVGYYSQDFSTLNFDDKVFKSLEDVLSDGIDEQMMRAIAAGFLITGDLMENKVGNLSEGQKGLLSFSRLVLMRPGLLILDEPTNHINFRHIPVIAEAINNYQGSMIIISHMSDFIKEIRLTDRLDLGNL</sequence>
<organism evidence="6 7">
    <name type="scientific">Candidatus Falkowbacteria bacterium HGW-Falkowbacteria-1</name>
    <dbReference type="NCBI Taxonomy" id="2013768"/>
    <lineage>
        <taxon>Bacteria</taxon>
        <taxon>Candidatus Falkowiibacteriota</taxon>
    </lineage>
</organism>
<evidence type="ECO:0000313" key="6">
    <source>
        <dbReference type="EMBL" id="PKM91302.1"/>
    </source>
</evidence>
<dbReference type="SUPFAM" id="SSF52540">
    <property type="entry name" value="P-loop containing nucleoside triphosphate hydrolases"/>
    <property type="match status" value="2"/>
</dbReference>
<evidence type="ECO:0000259" key="5">
    <source>
        <dbReference type="PROSITE" id="PS50893"/>
    </source>
</evidence>
<keyword evidence="2" id="KW-0547">Nucleotide-binding</keyword>
<evidence type="ECO:0000256" key="1">
    <source>
        <dbReference type="ARBA" id="ARBA00022737"/>
    </source>
</evidence>
<dbReference type="SMART" id="SM00382">
    <property type="entry name" value="AAA"/>
    <property type="match status" value="2"/>
</dbReference>
<feature type="domain" description="ABC transporter" evidence="5">
    <location>
        <begin position="7"/>
        <end position="223"/>
    </location>
</feature>
<reference evidence="6 7" key="1">
    <citation type="journal article" date="2017" name="ISME J.">
        <title>Potential for microbial H2 and metal transformations associated with novel bacteria and archaea in deep terrestrial subsurface sediments.</title>
        <authorList>
            <person name="Hernsdorf A.W."/>
            <person name="Amano Y."/>
            <person name="Miyakawa K."/>
            <person name="Ise K."/>
            <person name="Suzuki Y."/>
            <person name="Anantharaman K."/>
            <person name="Probst A."/>
            <person name="Burstein D."/>
            <person name="Thomas B.C."/>
            <person name="Banfield J.F."/>
        </authorList>
    </citation>
    <scope>NUCLEOTIDE SEQUENCE [LARGE SCALE GENOMIC DNA]</scope>
    <source>
        <strain evidence="6">HGW-Falkowbacteria-1</strain>
    </source>
</reference>
<keyword evidence="1" id="KW-0677">Repeat</keyword>
<dbReference type="PANTHER" id="PTHR19211:SF14">
    <property type="entry name" value="ATP-BINDING CASSETTE SUB-FAMILY F MEMBER 1"/>
    <property type="match status" value="1"/>
</dbReference>
<feature type="coiled-coil region" evidence="4">
    <location>
        <begin position="214"/>
        <end position="276"/>
    </location>
</feature>
<evidence type="ECO:0000256" key="2">
    <source>
        <dbReference type="ARBA" id="ARBA00022741"/>
    </source>
</evidence>
<dbReference type="InterPro" id="IPR027417">
    <property type="entry name" value="P-loop_NTPase"/>
</dbReference>
<evidence type="ECO:0000256" key="3">
    <source>
        <dbReference type="ARBA" id="ARBA00022840"/>
    </source>
</evidence>
<dbReference type="EMBL" id="PHAI01000002">
    <property type="protein sequence ID" value="PKM91302.1"/>
    <property type="molecule type" value="Genomic_DNA"/>
</dbReference>
<name>A0A2N2E9F1_9BACT</name>
<proteinExistence type="predicted"/>
<keyword evidence="3" id="KW-0067">ATP-binding</keyword>
<evidence type="ECO:0000313" key="7">
    <source>
        <dbReference type="Proteomes" id="UP000233517"/>
    </source>
</evidence>
<dbReference type="GO" id="GO:0005524">
    <property type="term" value="F:ATP binding"/>
    <property type="evidence" value="ECO:0007669"/>
    <property type="project" value="UniProtKB-KW"/>
</dbReference>
<dbReference type="InterPro" id="IPR050611">
    <property type="entry name" value="ABCF"/>
</dbReference>
<gene>
    <name evidence="6" type="ORF">CVU82_01745</name>
</gene>
<comment type="caution">
    <text evidence="6">The sequence shown here is derived from an EMBL/GenBank/DDBJ whole genome shotgun (WGS) entry which is preliminary data.</text>
</comment>
<dbReference type="Pfam" id="PF00005">
    <property type="entry name" value="ABC_tran"/>
    <property type="match status" value="2"/>
</dbReference>
<dbReference type="InterPro" id="IPR003439">
    <property type="entry name" value="ABC_transporter-like_ATP-bd"/>
</dbReference>
<accession>A0A2N2E9F1</accession>
<protein>
    <recommendedName>
        <fullName evidence="5">ABC transporter domain-containing protein</fullName>
    </recommendedName>
</protein>
<dbReference type="PROSITE" id="PS50893">
    <property type="entry name" value="ABC_TRANSPORTER_2"/>
    <property type="match status" value="1"/>
</dbReference>
<dbReference type="Gene3D" id="3.40.50.300">
    <property type="entry name" value="P-loop containing nucleotide triphosphate hydrolases"/>
    <property type="match status" value="2"/>
</dbReference>
<keyword evidence="4" id="KW-0175">Coiled coil</keyword>
<dbReference type="GO" id="GO:0016887">
    <property type="term" value="F:ATP hydrolysis activity"/>
    <property type="evidence" value="ECO:0007669"/>
    <property type="project" value="InterPro"/>
</dbReference>
<dbReference type="AlphaFoldDB" id="A0A2N2E9F1"/>
<dbReference type="PANTHER" id="PTHR19211">
    <property type="entry name" value="ATP-BINDING TRANSPORT PROTEIN-RELATED"/>
    <property type="match status" value="1"/>
</dbReference>
<evidence type="ECO:0000256" key="4">
    <source>
        <dbReference type="SAM" id="Coils"/>
    </source>
</evidence>